<evidence type="ECO:0000313" key="2">
    <source>
        <dbReference type="EMBL" id="GGS55531.1"/>
    </source>
</evidence>
<evidence type="ECO:0000256" key="1">
    <source>
        <dbReference type="SAM" id="MobiDB-lite"/>
    </source>
</evidence>
<dbReference type="Proteomes" id="UP000653493">
    <property type="component" value="Unassembled WGS sequence"/>
</dbReference>
<reference evidence="2" key="1">
    <citation type="journal article" date="2014" name="Int. J. Syst. Evol. Microbiol.">
        <title>Complete genome sequence of Corynebacterium casei LMG S-19264T (=DSM 44701T), isolated from a smear-ripened cheese.</title>
        <authorList>
            <consortium name="US DOE Joint Genome Institute (JGI-PGF)"/>
            <person name="Walter F."/>
            <person name="Albersmeier A."/>
            <person name="Kalinowski J."/>
            <person name="Ruckert C."/>
        </authorList>
    </citation>
    <scope>NUCLEOTIDE SEQUENCE</scope>
    <source>
        <strain evidence="2">JCM 4234</strain>
    </source>
</reference>
<name>A0A918GRA7_STRGD</name>
<dbReference type="EMBL" id="BMSL01000019">
    <property type="protein sequence ID" value="GGS55531.1"/>
    <property type="molecule type" value="Genomic_DNA"/>
</dbReference>
<feature type="region of interest" description="Disordered" evidence="1">
    <location>
        <begin position="1"/>
        <end position="22"/>
    </location>
</feature>
<feature type="region of interest" description="Disordered" evidence="1">
    <location>
        <begin position="50"/>
        <end position="92"/>
    </location>
</feature>
<organism evidence="2 3">
    <name type="scientific">Streptomyces griseoviridis</name>
    <dbReference type="NCBI Taxonomy" id="45398"/>
    <lineage>
        <taxon>Bacteria</taxon>
        <taxon>Bacillati</taxon>
        <taxon>Actinomycetota</taxon>
        <taxon>Actinomycetes</taxon>
        <taxon>Kitasatosporales</taxon>
        <taxon>Streptomycetaceae</taxon>
        <taxon>Streptomyces</taxon>
    </lineage>
</organism>
<reference evidence="2" key="2">
    <citation type="submission" date="2020-09" db="EMBL/GenBank/DDBJ databases">
        <authorList>
            <person name="Sun Q."/>
            <person name="Ohkuma M."/>
        </authorList>
    </citation>
    <scope>NUCLEOTIDE SEQUENCE</scope>
    <source>
        <strain evidence="2">JCM 4234</strain>
    </source>
</reference>
<protein>
    <submittedName>
        <fullName evidence="2">Uncharacterized protein</fullName>
    </submittedName>
</protein>
<comment type="caution">
    <text evidence="2">The sequence shown here is derived from an EMBL/GenBank/DDBJ whole genome shotgun (WGS) entry which is preliminary data.</text>
</comment>
<sequence length="92" mass="9208">MPAPSVSSALAPDGSGRRAVPRRFSTARQQLAAMGGITLITVLAAAANTTAPAASTAPPAPHRARFQVSRGPETYGAGPVGSRTTDGAPVTR</sequence>
<accession>A0A918GRA7</accession>
<evidence type="ECO:0000313" key="3">
    <source>
        <dbReference type="Proteomes" id="UP000653493"/>
    </source>
</evidence>
<gene>
    <name evidence="2" type="ORF">GCM10010238_51170</name>
</gene>
<keyword evidence="3" id="KW-1185">Reference proteome</keyword>
<proteinExistence type="predicted"/>
<dbReference type="AlphaFoldDB" id="A0A918GRA7"/>